<dbReference type="Pfam" id="PF00772">
    <property type="entry name" value="DnaB"/>
    <property type="match status" value="1"/>
</dbReference>
<dbReference type="GO" id="GO:0043139">
    <property type="term" value="F:5'-3' DNA helicase activity"/>
    <property type="evidence" value="ECO:0007669"/>
    <property type="project" value="UniProtKB-EC"/>
</dbReference>
<dbReference type="EMBL" id="QMEV01000001">
    <property type="protein sequence ID" value="RAV17544.1"/>
    <property type="molecule type" value="Genomic_DNA"/>
</dbReference>
<evidence type="ECO:0000313" key="13">
    <source>
        <dbReference type="Proteomes" id="UP000250915"/>
    </source>
</evidence>
<keyword evidence="6" id="KW-0067">ATP-binding</keyword>
<evidence type="ECO:0000256" key="1">
    <source>
        <dbReference type="ARBA" id="ARBA00008428"/>
    </source>
</evidence>
<dbReference type="Proteomes" id="UP000250915">
    <property type="component" value="Unassembled WGS sequence"/>
</dbReference>
<dbReference type="Gene3D" id="3.40.50.300">
    <property type="entry name" value="P-loop containing nucleotide triphosphate hydrolases"/>
    <property type="match status" value="1"/>
</dbReference>
<dbReference type="GO" id="GO:0006260">
    <property type="term" value="P:DNA replication"/>
    <property type="evidence" value="ECO:0007669"/>
    <property type="project" value="UniProtKB-KW"/>
</dbReference>
<keyword evidence="2" id="KW-0235">DNA replication</keyword>
<keyword evidence="5" id="KW-0347">Helicase</keyword>
<keyword evidence="7" id="KW-0238">DNA-binding</keyword>
<keyword evidence="8" id="KW-0413">Isomerase</keyword>
<sequence>MTDQPASDARAEESVLGSILHNPATFSQIGQLSTEHFFFPQNALLFTTLQEMHVAGEDIDSVTVFAKLRERGELRRVGAPYLSELLQAFKSIDNVGTYAKIIIDRWKIRTINQLGERFRQIHDSAEDIPAALEEARSFLDEVVIDSDSVEDFDSAYESWVDWYNTDTVVIPTPWAGLNNICMGGLHKGRLYTFTGRPGSGKSALCLNALAASARAGYRGIIYSLEMPSSECLSRILAAGANVPLKHIFQHQLASDERQRIKEFASQPWRTRMMIDDKPTQTIASITADARCRQRAGGLDLVAIDHSLLLDPTDRNASEIQHINTVSRGAKMLARRLDVAVVLLHQMNREKEANGHRKPQMRDLYGGGEKDADVIIALDRDHEHIVAYPLKNRMGPTKTAATMVDELAYGRLG</sequence>
<accession>A0A329MCA4</accession>
<dbReference type="InterPro" id="IPR036185">
    <property type="entry name" value="DNA_heli_DnaB-like_N_sf"/>
</dbReference>
<dbReference type="Pfam" id="PF03796">
    <property type="entry name" value="DnaB_C"/>
    <property type="match status" value="1"/>
</dbReference>
<keyword evidence="4" id="KW-0378">Hydrolase</keyword>
<evidence type="ECO:0000259" key="11">
    <source>
        <dbReference type="PROSITE" id="PS51199"/>
    </source>
</evidence>
<dbReference type="GO" id="GO:0003677">
    <property type="term" value="F:DNA binding"/>
    <property type="evidence" value="ECO:0007669"/>
    <property type="project" value="UniProtKB-KW"/>
</dbReference>
<gene>
    <name evidence="12" type="ORF">DQP57_00530</name>
</gene>
<dbReference type="GO" id="GO:0005829">
    <property type="term" value="C:cytosol"/>
    <property type="evidence" value="ECO:0007669"/>
    <property type="project" value="TreeGrafter"/>
</dbReference>
<dbReference type="RefSeq" id="WP_112630705.1">
    <property type="nucleotide sequence ID" value="NZ_QMEV01000001.1"/>
</dbReference>
<evidence type="ECO:0000256" key="7">
    <source>
        <dbReference type="ARBA" id="ARBA00023125"/>
    </source>
</evidence>
<evidence type="ECO:0000313" key="12">
    <source>
        <dbReference type="EMBL" id="RAV17544.1"/>
    </source>
</evidence>
<reference evidence="12 13" key="1">
    <citation type="submission" date="2018-06" db="EMBL/GenBank/DDBJ databases">
        <title>NTM in soil in Japan.</title>
        <authorList>
            <person name="Ohya K."/>
        </authorList>
    </citation>
    <scope>NUCLEOTIDE SEQUENCE [LARGE SCALE GENOMIC DNA]</scope>
    <source>
        <strain evidence="12 13">GF28</strain>
    </source>
</reference>
<keyword evidence="3" id="KW-0547">Nucleotide-binding</keyword>
<dbReference type="OrthoDB" id="9773982at2"/>
<comment type="similarity">
    <text evidence="1">Belongs to the helicase family. DnaB subfamily.</text>
</comment>
<dbReference type="SUPFAM" id="SSF48024">
    <property type="entry name" value="N-terminal domain of DnaB helicase"/>
    <property type="match status" value="1"/>
</dbReference>
<dbReference type="PANTHER" id="PTHR30153">
    <property type="entry name" value="REPLICATIVE DNA HELICASE DNAB"/>
    <property type="match status" value="1"/>
</dbReference>
<dbReference type="GO" id="GO:0016787">
    <property type="term" value="F:hydrolase activity"/>
    <property type="evidence" value="ECO:0007669"/>
    <property type="project" value="UniProtKB-KW"/>
</dbReference>
<evidence type="ECO:0000256" key="8">
    <source>
        <dbReference type="ARBA" id="ARBA00023235"/>
    </source>
</evidence>
<proteinExistence type="inferred from homology"/>
<evidence type="ECO:0000256" key="3">
    <source>
        <dbReference type="ARBA" id="ARBA00022741"/>
    </source>
</evidence>
<name>A0A329MCA4_9MYCO</name>
<comment type="catalytic activity">
    <reaction evidence="10">
        <text>ATP + H2O = ADP + phosphate + H(+)</text>
        <dbReference type="Rhea" id="RHEA:13065"/>
        <dbReference type="ChEBI" id="CHEBI:15377"/>
        <dbReference type="ChEBI" id="CHEBI:15378"/>
        <dbReference type="ChEBI" id="CHEBI:30616"/>
        <dbReference type="ChEBI" id="CHEBI:43474"/>
        <dbReference type="ChEBI" id="CHEBI:456216"/>
        <dbReference type="EC" id="5.6.2.3"/>
    </reaction>
</comment>
<dbReference type="PANTHER" id="PTHR30153:SF2">
    <property type="entry name" value="REPLICATIVE DNA HELICASE"/>
    <property type="match status" value="1"/>
</dbReference>
<organism evidence="12 13">
    <name type="scientific">Mycobacterium colombiense</name>
    <dbReference type="NCBI Taxonomy" id="339268"/>
    <lineage>
        <taxon>Bacteria</taxon>
        <taxon>Bacillati</taxon>
        <taxon>Actinomycetota</taxon>
        <taxon>Actinomycetes</taxon>
        <taxon>Mycobacteriales</taxon>
        <taxon>Mycobacteriaceae</taxon>
        <taxon>Mycobacterium</taxon>
        <taxon>Mycobacterium avium complex (MAC)</taxon>
    </lineage>
</organism>
<evidence type="ECO:0000256" key="2">
    <source>
        <dbReference type="ARBA" id="ARBA00022705"/>
    </source>
</evidence>
<dbReference type="InterPro" id="IPR007694">
    <property type="entry name" value="DNA_helicase_DnaB-like_C"/>
</dbReference>
<dbReference type="SUPFAM" id="SSF52540">
    <property type="entry name" value="P-loop containing nucleoside triphosphate hydrolases"/>
    <property type="match status" value="1"/>
</dbReference>
<dbReference type="Gene3D" id="1.10.860.10">
    <property type="entry name" value="DNAb Helicase, Chain A"/>
    <property type="match status" value="1"/>
</dbReference>
<evidence type="ECO:0000256" key="4">
    <source>
        <dbReference type="ARBA" id="ARBA00022801"/>
    </source>
</evidence>
<evidence type="ECO:0000256" key="5">
    <source>
        <dbReference type="ARBA" id="ARBA00022806"/>
    </source>
</evidence>
<protein>
    <recommendedName>
        <fullName evidence="9">DNA 5'-3' helicase</fullName>
        <ecNumber evidence="9">5.6.2.3</ecNumber>
    </recommendedName>
</protein>
<dbReference type="GO" id="GO:0005524">
    <property type="term" value="F:ATP binding"/>
    <property type="evidence" value="ECO:0007669"/>
    <property type="project" value="UniProtKB-KW"/>
</dbReference>
<evidence type="ECO:0000256" key="9">
    <source>
        <dbReference type="ARBA" id="ARBA00044969"/>
    </source>
</evidence>
<dbReference type="InterPro" id="IPR007693">
    <property type="entry name" value="DNA_helicase_DnaB-like_N"/>
</dbReference>
<dbReference type="PROSITE" id="PS51199">
    <property type="entry name" value="SF4_HELICASE"/>
    <property type="match status" value="1"/>
</dbReference>
<dbReference type="InterPro" id="IPR016136">
    <property type="entry name" value="DNA_helicase_N/primase_C"/>
</dbReference>
<evidence type="ECO:0000256" key="10">
    <source>
        <dbReference type="ARBA" id="ARBA00048954"/>
    </source>
</evidence>
<dbReference type="EC" id="5.6.2.3" evidence="9"/>
<evidence type="ECO:0000256" key="6">
    <source>
        <dbReference type="ARBA" id="ARBA00022840"/>
    </source>
</evidence>
<dbReference type="InterPro" id="IPR027417">
    <property type="entry name" value="P-loop_NTPase"/>
</dbReference>
<comment type="caution">
    <text evidence="12">The sequence shown here is derived from an EMBL/GenBank/DDBJ whole genome shotgun (WGS) entry which is preliminary data.</text>
</comment>
<dbReference type="AlphaFoldDB" id="A0A329MCA4"/>
<feature type="domain" description="SF4 helicase" evidence="11">
    <location>
        <begin position="163"/>
        <end position="367"/>
    </location>
</feature>